<evidence type="ECO:0000256" key="1">
    <source>
        <dbReference type="SAM" id="MobiDB-lite"/>
    </source>
</evidence>
<sequence>MAQRYDGDEEVDATGVATTIRQHNGTVKGASAEEDMKGDSMLEDITDDDERAGEEQDLEDTSADEPDMEVKPKDAREGSVTRCKDMKSVCELEVKPCEGRSSVGANVATFNDIQEEDELRADLGKSDYVGNSSTVQKNRKDSSHQTTKEKTYPLRDFQLLNYGCMCSSFPSFPEMN</sequence>
<reference evidence="2" key="2">
    <citation type="submission" date="2020-05" db="UniProtKB">
        <authorList>
            <consortium name="EnsemblMetazoa"/>
        </authorList>
    </citation>
    <scope>IDENTIFICATION</scope>
    <source>
        <strain evidence="2">CM1001059</strain>
    </source>
</reference>
<accession>A0A182TNK4</accession>
<feature type="compositionally biased region" description="Acidic residues" evidence="1">
    <location>
        <begin position="41"/>
        <end position="67"/>
    </location>
</feature>
<dbReference type="Proteomes" id="UP000075902">
    <property type="component" value="Unassembled WGS sequence"/>
</dbReference>
<name>A0A182TNK4_9DIPT</name>
<feature type="compositionally biased region" description="Basic and acidic residues" evidence="1">
    <location>
        <begin position="68"/>
        <end position="82"/>
    </location>
</feature>
<keyword evidence="3" id="KW-1185">Reference proteome</keyword>
<protein>
    <submittedName>
        <fullName evidence="2">Uncharacterized protein</fullName>
    </submittedName>
</protein>
<feature type="region of interest" description="Disordered" evidence="1">
    <location>
        <begin position="121"/>
        <end position="150"/>
    </location>
</feature>
<organism evidence="2 3">
    <name type="scientific">Anopheles melas</name>
    <dbReference type="NCBI Taxonomy" id="34690"/>
    <lineage>
        <taxon>Eukaryota</taxon>
        <taxon>Metazoa</taxon>
        <taxon>Ecdysozoa</taxon>
        <taxon>Arthropoda</taxon>
        <taxon>Hexapoda</taxon>
        <taxon>Insecta</taxon>
        <taxon>Pterygota</taxon>
        <taxon>Neoptera</taxon>
        <taxon>Endopterygota</taxon>
        <taxon>Diptera</taxon>
        <taxon>Nematocera</taxon>
        <taxon>Culicoidea</taxon>
        <taxon>Culicidae</taxon>
        <taxon>Anophelinae</taxon>
        <taxon>Anopheles</taxon>
    </lineage>
</organism>
<feature type="compositionally biased region" description="Polar residues" evidence="1">
    <location>
        <begin position="16"/>
        <end position="25"/>
    </location>
</feature>
<evidence type="ECO:0000313" key="3">
    <source>
        <dbReference type="Proteomes" id="UP000075902"/>
    </source>
</evidence>
<proteinExistence type="predicted"/>
<dbReference type="EnsemblMetazoa" id="AMEC005573-RA">
    <property type="protein sequence ID" value="AMEC005573-PA"/>
    <property type="gene ID" value="AMEC005573"/>
</dbReference>
<dbReference type="AlphaFoldDB" id="A0A182TNK4"/>
<evidence type="ECO:0000313" key="2">
    <source>
        <dbReference type="EnsemblMetazoa" id="AMEC005573-PA"/>
    </source>
</evidence>
<dbReference type="VEuPathDB" id="VectorBase:AMEC005573"/>
<feature type="region of interest" description="Disordered" evidence="1">
    <location>
        <begin position="1"/>
        <end position="82"/>
    </location>
</feature>
<reference evidence="3" key="1">
    <citation type="submission" date="2014-01" db="EMBL/GenBank/DDBJ databases">
        <title>The Genome Sequence of Anopheles melas CM1001059_A (V2).</title>
        <authorList>
            <consortium name="The Broad Institute Genomics Platform"/>
            <person name="Neafsey D.E."/>
            <person name="Besansky N."/>
            <person name="Howell P."/>
            <person name="Walton C."/>
            <person name="Young S.K."/>
            <person name="Zeng Q."/>
            <person name="Gargeya S."/>
            <person name="Fitzgerald M."/>
            <person name="Haas B."/>
            <person name="Abouelleil A."/>
            <person name="Allen A.W."/>
            <person name="Alvarado L."/>
            <person name="Arachchi H.M."/>
            <person name="Berlin A.M."/>
            <person name="Chapman S.B."/>
            <person name="Gainer-Dewar J."/>
            <person name="Goldberg J."/>
            <person name="Griggs A."/>
            <person name="Gujja S."/>
            <person name="Hansen M."/>
            <person name="Howarth C."/>
            <person name="Imamovic A."/>
            <person name="Ireland A."/>
            <person name="Larimer J."/>
            <person name="McCowan C."/>
            <person name="Murphy C."/>
            <person name="Pearson M."/>
            <person name="Poon T.W."/>
            <person name="Priest M."/>
            <person name="Roberts A."/>
            <person name="Saif S."/>
            <person name="Shea T."/>
            <person name="Sisk P."/>
            <person name="Sykes S."/>
            <person name="Wortman J."/>
            <person name="Nusbaum C."/>
            <person name="Birren B."/>
        </authorList>
    </citation>
    <scope>NUCLEOTIDE SEQUENCE [LARGE SCALE GENOMIC DNA]</scope>
    <source>
        <strain evidence="3">CM1001059</strain>
    </source>
</reference>
<feature type="compositionally biased region" description="Basic and acidic residues" evidence="1">
    <location>
        <begin position="138"/>
        <end position="150"/>
    </location>
</feature>